<dbReference type="Proteomes" id="UP000625527">
    <property type="component" value="Unassembled WGS sequence"/>
</dbReference>
<feature type="transmembrane region" description="Helical" evidence="1">
    <location>
        <begin position="126"/>
        <end position="149"/>
    </location>
</feature>
<gene>
    <name evidence="2" type="ORF">IHE71_12820</name>
</gene>
<feature type="transmembrane region" description="Helical" evidence="1">
    <location>
        <begin position="236"/>
        <end position="255"/>
    </location>
</feature>
<feature type="transmembrane region" description="Helical" evidence="1">
    <location>
        <begin position="79"/>
        <end position="99"/>
    </location>
</feature>
<evidence type="ECO:0000313" key="3">
    <source>
        <dbReference type="Proteomes" id="UP000625527"/>
    </source>
</evidence>
<protein>
    <submittedName>
        <fullName evidence="2">ABC transporter permease</fullName>
    </submittedName>
</protein>
<evidence type="ECO:0000256" key="1">
    <source>
        <dbReference type="SAM" id="Phobius"/>
    </source>
</evidence>
<accession>A0ABR9MYV9</accession>
<feature type="transmembrane region" description="Helical" evidence="1">
    <location>
        <begin position="24"/>
        <end position="44"/>
    </location>
</feature>
<feature type="transmembrane region" description="Helical" evidence="1">
    <location>
        <begin position="292"/>
        <end position="311"/>
    </location>
</feature>
<feature type="transmembrane region" description="Helical" evidence="1">
    <location>
        <begin position="404"/>
        <end position="429"/>
    </location>
</feature>
<keyword evidence="1" id="KW-0812">Transmembrane</keyword>
<name>A0ABR9MYV9_9MICO</name>
<feature type="transmembrane region" description="Helical" evidence="1">
    <location>
        <begin position="441"/>
        <end position="460"/>
    </location>
</feature>
<feature type="transmembrane region" description="Helical" evidence="1">
    <location>
        <begin position="480"/>
        <end position="500"/>
    </location>
</feature>
<reference evidence="2 3" key="1">
    <citation type="submission" date="2020-10" db="EMBL/GenBank/DDBJ databases">
        <title>Myceligenerans pegani sp. nov., an endophytic actinomycete isolated from Peganum harmala L. in Xinjiang, China.</title>
        <authorList>
            <person name="Xin L."/>
        </authorList>
    </citation>
    <scope>NUCLEOTIDE SEQUENCE [LARGE SCALE GENOMIC DNA]</scope>
    <source>
        <strain evidence="2 3">TRM65318</strain>
    </source>
</reference>
<dbReference type="EMBL" id="JADAQT010000088">
    <property type="protein sequence ID" value="MBE1876590.1"/>
    <property type="molecule type" value="Genomic_DNA"/>
</dbReference>
<feature type="transmembrane region" description="Helical" evidence="1">
    <location>
        <begin position="155"/>
        <end position="176"/>
    </location>
</feature>
<organism evidence="2 3">
    <name type="scientific">Myceligenerans pegani</name>
    <dbReference type="NCBI Taxonomy" id="2776917"/>
    <lineage>
        <taxon>Bacteria</taxon>
        <taxon>Bacillati</taxon>
        <taxon>Actinomycetota</taxon>
        <taxon>Actinomycetes</taxon>
        <taxon>Micrococcales</taxon>
        <taxon>Promicromonosporaceae</taxon>
        <taxon>Myceligenerans</taxon>
    </lineage>
</organism>
<proteinExistence type="predicted"/>
<feature type="transmembrane region" description="Helical" evidence="1">
    <location>
        <begin position="188"/>
        <end position="207"/>
    </location>
</feature>
<keyword evidence="3" id="KW-1185">Reference proteome</keyword>
<feature type="transmembrane region" description="Helical" evidence="1">
    <location>
        <begin position="372"/>
        <end position="398"/>
    </location>
</feature>
<dbReference type="RefSeq" id="WP_192863159.1">
    <property type="nucleotide sequence ID" value="NZ_JADAQT010000088.1"/>
</dbReference>
<comment type="caution">
    <text evidence="2">The sequence shown here is derived from an EMBL/GenBank/DDBJ whole genome shotgun (WGS) entry which is preliminary data.</text>
</comment>
<sequence>MSALVGTVPMLALTARRERSHMPAWYGLAALLLVVVGAGILGTYPTEAARTELAQTVNTDAGELFLIGPMHGTSIGSLILWRTQGIATIFIGLASILVVTRNTRSAEENGTSELLGASAIGRAAPLGAALVVAATGSLVAGVIIAGGFLTLGADVGGSLLVGAQVFTVGLLFAGVAGIVGQIVRTGRAATGLSVTVLAALFLTRGAVDASGGSPWLSPLGWTAAARPFTDNNVLTLLPALALAAVTIIASIRIAAGRDLGAGLLPDRAGRAQASTLLRGPFSLALRVSRGAIIGWTLGAVVVGLLIGSVASTVDQQADLDIGGSGPGLANTAVYLAPEVITVLALVTVLRLRSEAASGRAEILLARPVRRGHWLLAHAATAAVAALVALAGFGLGIGLGTGADVLAWVWAAVVRAPAVWILLALVAALLATAPGLAAGTGFTVLALLLALEFVVELQILPPQAYYASPFALVPQLPDGPGHPGYTALLLLVTAALLALALRRIRYLDIR</sequence>
<evidence type="ECO:0000313" key="2">
    <source>
        <dbReference type="EMBL" id="MBE1876590.1"/>
    </source>
</evidence>
<keyword evidence="1" id="KW-1133">Transmembrane helix</keyword>
<feature type="transmembrane region" description="Helical" evidence="1">
    <location>
        <begin position="331"/>
        <end position="351"/>
    </location>
</feature>
<keyword evidence="1" id="KW-0472">Membrane</keyword>